<dbReference type="Proteomes" id="UP000014680">
    <property type="component" value="Unassembled WGS sequence"/>
</dbReference>
<gene>
    <name evidence="6" type="ORF">EIN_386480</name>
</gene>
<keyword evidence="3" id="KW-0175">Coiled coil</keyword>
<dbReference type="RefSeq" id="XP_004258755.1">
    <property type="nucleotide sequence ID" value="XM_004258707.1"/>
</dbReference>
<evidence type="ECO:0000313" key="6">
    <source>
        <dbReference type="EMBL" id="ELP91984.1"/>
    </source>
</evidence>
<proteinExistence type="predicted"/>
<dbReference type="Pfam" id="PF00018">
    <property type="entry name" value="SH3_1"/>
    <property type="match status" value="1"/>
</dbReference>
<dbReference type="VEuPathDB" id="AmoebaDB:EIN_386480"/>
<keyword evidence="7" id="KW-1185">Reference proteome</keyword>
<sequence length="695" mass="80879">MKVVGCVDYQAEYPETLSFRKGDEITVRTVNSDGVWSGNLNGTFGLFHVSLATFADPPLFQARVIEKYQPPNVECLWVFEGDVVTVYDITDDGWSYCSRGFYYGYVPTNLLQKIVKEPQKKPKVTRANMMTLAYQQPTILPCRCIARYDYIKNSEKEISFLEDDEMICFSGDSKWVYVRHQFNGWGYIPSSYVIFEKYMYDDQVESYGIVLYDYVDDSRFHLCAKTGDIVYVERVLGSWAICKIEFEKNDYRKFIFPFSYLTWLNEDDFKIEESTGFIMKDFEPNGNGELSVTNNQFVVILLQREKWSLVKIIDQKSYKVDENKEETLCERVGYVPTKYISEVEDGEEIVVITKTQKNTNNYEFVEHDFWKIAQKQDNTLQLKRGDVIQDAELSFCAINKFSKPKRKDYLEAMERLRTETKTREENRTKKDTEEKQLREEKFKEKKKVEQREFIRKAFGRKNYQNYKRSSCDDLRSNLEQMKLIGEESQKSSDCLQYTKKETSLSPQIQDTSKQEFERKSSGETSPAVTVDFNQTLAEKVEQEILIEPIQHKPTPVMRMSIFDTKKRGTFGKKVTPHVDEPMLKALSGAQTIPQQDIPVAKPIAKQWKATAPSTLNEGKEKTANTPSPTQFTNQLEKVVEVSEQVLVSRKVFDDLIAQNEELKQRVLDMENSQKSLLQLVDDLKKEVQKMEGSKE</sequence>
<dbReference type="Gene3D" id="2.30.30.40">
    <property type="entry name" value="SH3 Domains"/>
    <property type="match status" value="3"/>
</dbReference>
<dbReference type="AlphaFoldDB" id="A0A0A1UFW3"/>
<feature type="domain" description="SH3" evidence="5">
    <location>
        <begin position="57"/>
        <end position="116"/>
    </location>
</feature>
<evidence type="ECO:0000259" key="5">
    <source>
        <dbReference type="PROSITE" id="PS50002"/>
    </source>
</evidence>
<evidence type="ECO:0000256" key="2">
    <source>
        <dbReference type="PROSITE-ProRule" id="PRU00192"/>
    </source>
</evidence>
<keyword evidence="1 2" id="KW-0728">SH3 domain</keyword>
<dbReference type="SUPFAM" id="SSF50044">
    <property type="entry name" value="SH3-domain"/>
    <property type="match status" value="5"/>
</dbReference>
<feature type="region of interest" description="Disordered" evidence="4">
    <location>
        <begin position="420"/>
        <end position="441"/>
    </location>
</feature>
<dbReference type="InterPro" id="IPR036028">
    <property type="entry name" value="SH3-like_dom_sf"/>
</dbReference>
<dbReference type="Pfam" id="PF07653">
    <property type="entry name" value="SH3_2"/>
    <property type="match status" value="2"/>
</dbReference>
<dbReference type="KEGG" id="eiv:EIN_386480"/>
<feature type="domain" description="SH3" evidence="5">
    <location>
        <begin position="139"/>
        <end position="198"/>
    </location>
</feature>
<organism evidence="6 7">
    <name type="scientific">Entamoeba invadens IP1</name>
    <dbReference type="NCBI Taxonomy" id="370355"/>
    <lineage>
        <taxon>Eukaryota</taxon>
        <taxon>Amoebozoa</taxon>
        <taxon>Evosea</taxon>
        <taxon>Archamoebae</taxon>
        <taxon>Mastigamoebida</taxon>
        <taxon>Entamoebidae</taxon>
        <taxon>Entamoeba</taxon>
    </lineage>
</organism>
<dbReference type="CDD" id="cd00174">
    <property type="entry name" value="SH3"/>
    <property type="match status" value="1"/>
</dbReference>
<evidence type="ECO:0000256" key="3">
    <source>
        <dbReference type="SAM" id="Coils"/>
    </source>
</evidence>
<feature type="region of interest" description="Disordered" evidence="4">
    <location>
        <begin position="489"/>
        <end position="526"/>
    </location>
</feature>
<feature type="region of interest" description="Disordered" evidence="4">
    <location>
        <begin position="610"/>
        <end position="629"/>
    </location>
</feature>
<dbReference type="InterPro" id="IPR001452">
    <property type="entry name" value="SH3_domain"/>
</dbReference>
<accession>A0A0A1UFW3</accession>
<dbReference type="PROSITE" id="PS50002">
    <property type="entry name" value="SH3"/>
    <property type="match status" value="2"/>
</dbReference>
<feature type="compositionally biased region" description="Basic and acidic residues" evidence="4">
    <location>
        <begin position="512"/>
        <end position="521"/>
    </location>
</feature>
<feature type="coiled-coil region" evidence="3">
    <location>
        <begin position="652"/>
        <end position="693"/>
    </location>
</feature>
<evidence type="ECO:0000256" key="4">
    <source>
        <dbReference type="SAM" id="MobiDB-lite"/>
    </source>
</evidence>
<dbReference type="GeneID" id="14890972"/>
<protein>
    <recommendedName>
        <fullName evidence="5">SH3 domain-containing protein</fullName>
    </recommendedName>
</protein>
<name>A0A0A1UFW3_ENTIV</name>
<evidence type="ECO:0000313" key="7">
    <source>
        <dbReference type="Proteomes" id="UP000014680"/>
    </source>
</evidence>
<evidence type="ECO:0000256" key="1">
    <source>
        <dbReference type="ARBA" id="ARBA00022443"/>
    </source>
</evidence>
<dbReference type="EMBL" id="KB206398">
    <property type="protein sequence ID" value="ELP91984.1"/>
    <property type="molecule type" value="Genomic_DNA"/>
</dbReference>
<reference evidence="6 7" key="1">
    <citation type="submission" date="2012-10" db="EMBL/GenBank/DDBJ databases">
        <authorList>
            <person name="Zafar N."/>
            <person name="Inman J."/>
            <person name="Hall N."/>
            <person name="Lorenzi H."/>
            <person name="Caler E."/>
        </authorList>
    </citation>
    <scope>NUCLEOTIDE SEQUENCE [LARGE SCALE GENOMIC DNA]</scope>
    <source>
        <strain evidence="6 7">IP1</strain>
    </source>
</reference>
<dbReference type="OrthoDB" id="10255964at2759"/>
<dbReference type="SMART" id="SM00326">
    <property type="entry name" value="SH3"/>
    <property type="match status" value="5"/>
</dbReference>